<evidence type="ECO:0000313" key="4">
    <source>
        <dbReference type="Proteomes" id="UP001152797"/>
    </source>
</evidence>
<dbReference type="Proteomes" id="UP001152797">
    <property type="component" value="Unassembled WGS sequence"/>
</dbReference>
<name>A0A9P1BXX8_9DINO</name>
<keyword evidence="3" id="KW-0966">Cell projection</keyword>
<dbReference type="InterPro" id="IPR029147">
    <property type="entry name" value="CFAP77"/>
</dbReference>
<dbReference type="PANTHER" id="PTHR28617">
    <property type="entry name" value="CILIA- AND FLAGELLA-ASSOCIATED PROTEIN 77"/>
    <property type="match status" value="1"/>
</dbReference>
<gene>
    <name evidence="1" type="ORF">C1SCF055_LOCUS8201</name>
</gene>
<reference evidence="1" key="1">
    <citation type="submission" date="2022-10" db="EMBL/GenBank/DDBJ databases">
        <authorList>
            <person name="Chen Y."/>
            <person name="Dougan E. K."/>
            <person name="Chan C."/>
            <person name="Rhodes N."/>
            <person name="Thang M."/>
        </authorList>
    </citation>
    <scope>NUCLEOTIDE SEQUENCE</scope>
</reference>
<protein>
    <submittedName>
        <fullName evidence="3">Cilia- and flagella-associated protein 77</fullName>
    </submittedName>
</protein>
<dbReference type="EMBL" id="CAMXCT020000552">
    <property type="protein sequence ID" value="CAL1133693.1"/>
    <property type="molecule type" value="Genomic_DNA"/>
</dbReference>
<dbReference type="AlphaFoldDB" id="A0A9P1BXX8"/>
<evidence type="ECO:0000313" key="3">
    <source>
        <dbReference type="EMBL" id="CAL4767630.1"/>
    </source>
</evidence>
<evidence type="ECO:0000313" key="1">
    <source>
        <dbReference type="EMBL" id="CAI3980318.1"/>
    </source>
</evidence>
<dbReference type="PANTHER" id="PTHR28617:SF1">
    <property type="entry name" value="CILIA- AND FLAGELLA-ASSOCIATED PROTEIN 77"/>
    <property type="match status" value="1"/>
</dbReference>
<keyword evidence="4" id="KW-1185">Reference proteome</keyword>
<keyword evidence="3" id="KW-0282">Flagellum</keyword>
<dbReference type="Pfam" id="PF14825">
    <property type="entry name" value="CFAP77"/>
    <property type="match status" value="1"/>
</dbReference>
<accession>A0A9P1BXX8</accession>
<dbReference type="OrthoDB" id="532484at2759"/>
<keyword evidence="3" id="KW-0969">Cilium</keyword>
<dbReference type="EMBL" id="CAMXCT010000552">
    <property type="protein sequence ID" value="CAI3980318.1"/>
    <property type="molecule type" value="Genomic_DNA"/>
</dbReference>
<evidence type="ECO:0000313" key="2">
    <source>
        <dbReference type="EMBL" id="CAL1133693.1"/>
    </source>
</evidence>
<dbReference type="EMBL" id="CAMXCT030000552">
    <property type="protein sequence ID" value="CAL4767630.1"/>
    <property type="molecule type" value="Genomic_DNA"/>
</dbReference>
<proteinExistence type="predicted"/>
<sequence length="143" mass="16118">MFWASHVPRPKPGPDCQDFRKLNRTAAKCGVRNARDLAEFRKHTDIKLVPPGPMGVLPKVIPSDVIPSFAYGSKSRPSTPITHVIGNQYATESEEARCCKDQFMSCIRVTYKFSSKEVLCLLPGKRIRSLMMLQPQLLKHHAL</sequence>
<comment type="caution">
    <text evidence="1">The sequence shown here is derived from an EMBL/GenBank/DDBJ whole genome shotgun (WGS) entry which is preliminary data.</text>
</comment>
<reference evidence="2" key="2">
    <citation type="submission" date="2024-04" db="EMBL/GenBank/DDBJ databases">
        <authorList>
            <person name="Chen Y."/>
            <person name="Shah S."/>
            <person name="Dougan E. K."/>
            <person name="Thang M."/>
            <person name="Chan C."/>
        </authorList>
    </citation>
    <scope>NUCLEOTIDE SEQUENCE [LARGE SCALE GENOMIC DNA]</scope>
</reference>
<organism evidence="1">
    <name type="scientific">Cladocopium goreaui</name>
    <dbReference type="NCBI Taxonomy" id="2562237"/>
    <lineage>
        <taxon>Eukaryota</taxon>
        <taxon>Sar</taxon>
        <taxon>Alveolata</taxon>
        <taxon>Dinophyceae</taxon>
        <taxon>Suessiales</taxon>
        <taxon>Symbiodiniaceae</taxon>
        <taxon>Cladocopium</taxon>
    </lineage>
</organism>